<keyword evidence="1" id="KW-0812">Transmembrane</keyword>
<geneLocation type="plasmid" evidence="2">
    <name>p1</name>
</geneLocation>
<keyword evidence="2" id="KW-0614">Plasmid</keyword>
<evidence type="ECO:0000313" key="2">
    <source>
        <dbReference type="EMBL" id="QCO03350.1"/>
    </source>
</evidence>
<reference evidence="2 3" key="1">
    <citation type="submission" date="2018-09" db="EMBL/GenBank/DDBJ databases">
        <title>Whole genome based analysis of evolution and adaptive divergence in Indian and Brazilian strains of Azospirillum brasilense.</title>
        <authorList>
            <person name="Singh C."/>
            <person name="Tripathi A.K."/>
        </authorList>
    </citation>
    <scope>NUCLEOTIDE SEQUENCE [LARGE SCALE GENOMIC DNA]</scope>
    <source>
        <strain evidence="2 3">MTCC4036</strain>
        <plasmid evidence="2 3">p1</plasmid>
    </source>
</reference>
<keyword evidence="1" id="KW-0472">Membrane</keyword>
<dbReference type="EMBL" id="CP032331">
    <property type="protein sequence ID" value="QCO03350.1"/>
    <property type="molecule type" value="Genomic_DNA"/>
</dbReference>
<dbReference type="Proteomes" id="UP000298596">
    <property type="component" value="Plasmid p1"/>
</dbReference>
<name>A0A4D8Q6J5_AZOBR</name>
<evidence type="ECO:0000313" key="3">
    <source>
        <dbReference type="Proteomes" id="UP000298596"/>
    </source>
</evidence>
<protein>
    <submittedName>
        <fullName evidence="2">Uncharacterized protein</fullName>
    </submittedName>
</protein>
<organism evidence="2 3">
    <name type="scientific">Azospirillum brasilense</name>
    <dbReference type="NCBI Taxonomy" id="192"/>
    <lineage>
        <taxon>Bacteria</taxon>
        <taxon>Pseudomonadati</taxon>
        <taxon>Pseudomonadota</taxon>
        <taxon>Alphaproteobacteria</taxon>
        <taxon>Rhodospirillales</taxon>
        <taxon>Azospirillaceae</taxon>
        <taxon>Azospirillum</taxon>
    </lineage>
</organism>
<gene>
    <name evidence="2" type="ORF">D3867_14720</name>
</gene>
<dbReference type="AlphaFoldDB" id="A0A4D8Q6J5"/>
<feature type="transmembrane region" description="Helical" evidence="1">
    <location>
        <begin position="87"/>
        <end position="111"/>
    </location>
</feature>
<accession>A0A4D8Q6J5</accession>
<keyword evidence="1" id="KW-1133">Transmembrane helix</keyword>
<evidence type="ECO:0000256" key="1">
    <source>
        <dbReference type="SAM" id="Phobius"/>
    </source>
</evidence>
<proteinExistence type="predicted"/>
<feature type="transmembrane region" description="Helical" evidence="1">
    <location>
        <begin position="117"/>
        <end position="138"/>
    </location>
</feature>
<sequence length="219" mass="22853">MDRPSDTVIERVKVREVAGVFRSPDALDAAAGALLYGGFDRADIDLMAHPDTIREKLGGVYAPAEELADVPDVPDVPRRAYIAHEDVATTTALVAGALSYVGAAAAALGVVASGGTLALALAAAAAGGAAGGGVGALISRVLGAERARELETLMAVGGLVLWVRVRTPEQEEKAQRILREQGAEAVRVHEIEIDKRLEDLPLASLRPDPWLSDEPLAKP</sequence>